<keyword evidence="3 7" id="KW-0347">Helicase</keyword>
<evidence type="ECO:0000256" key="4">
    <source>
        <dbReference type="ARBA" id="ARBA00022840"/>
    </source>
</evidence>
<dbReference type="InterPro" id="IPR011545">
    <property type="entry name" value="DEAD/DEAH_box_helicase_dom"/>
</dbReference>
<dbReference type="Pfam" id="PF09382">
    <property type="entry name" value="RQC"/>
    <property type="match status" value="1"/>
</dbReference>
<keyword evidence="4" id="KW-0067">ATP-binding</keyword>
<evidence type="ECO:0000256" key="2">
    <source>
        <dbReference type="ARBA" id="ARBA00022801"/>
    </source>
</evidence>
<protein>
    <submittedName>
        <fullName evidence="7">ATP-dependent RNA helicase</fullName>
    </submittedName>
</protein>
<dbReference type="SMART" id="SM00487">
    <property type="entry name" value="DEXDc"/>
    <property type="match status" value="1"/>
</dbReference>
<dbReference type="InterPro" id="IPR018982">
    <property type="entry name" value="RQC_domain"/>
</dbReference>
<dbReference type="Pfam" id="PF00270">
    <property type="entry name" value="DEAD"/>
    <property type="match status" value="1"/>
</dbReference>
<dbReference type="CDD" id="cd18794">
    <property type="entry name" value="SF2_C_RecQ"/>
    <property type="match status" value="1"/>
</dbReference>
<dbReference type="RefSeq" id="YP_010841911.1">
    <property type="nucleotide sequence ID" value="NC_079139.1"/>
</dbReference>
<dbReference type="GO" id="GO:0004386">
    <property type="term" value="F:helicase activity"/>
    <property type="evidence" value="ECO:0007669"/>
    <property type="project" value="UniProtKB-KW"/>
</dbReference>
<name>A0ABM7NT23_9VIRU</name>
<dbReference type="InterPro" id="IPR014001">
    <property type="entry name" value="Helicase_ATP-bd"/>
</dbReference>
<dbReference type="PROSITE" id="PS51192">
    <property type="entry name" value="HELICASE_ATP_BIND_1"/>
    <property type="match status" value="1"/>
</dbReference>
<proteinExistence type="predicted"/>
<keyword evidence="1" id="KW-0547">Nucleotide-binding</keyword>
<organism evidence="7 8">
    <name type="scientific">Cotonvirus japonicus</name>
    <dbReference type="NCBI Taxonomy" id="2811091"/>
    <lineage>
        <taxon>Viruses</taxon>
        <taxon>Varidnaviria</taxon>
        <taxon>Bamfordvirae</taxon>
        <taxon>Nucleocytoviricota</taxon>
        <taxon>Megaviricetes</taxon>
        <taxon>Imitervirales</taxon>
        <taxon>Mimiviridae</taxon>
        <taxon>Megamimivirinae</taxon>
        <taxon>Cotonvirus</taxon>
        <taxon>Cotonvirus japonicum</taxon>
    </lineage>
</organism>
<dbReference type="Pfam" id="PF16124">
    <property type="entry name" value="RecQ_Zn_bind"/>
    <property type="match status" value="1"/>
</dbReference>
<dbReference type="Gene3D" id="3.40.50.300">
    <property type="entry name" value="P-loop containing nucleotide triphosphate hydrolases"/>
    <property type="match status" value="2"/>
</dbReference>
<accession>A0ABM7NT23</accession>
<dbReference type="PROSITE" id="PS51194">
    <property type="entry name" value="HELICASE_CTER"/>
    <property type="match status" value="1"/>
</dbReference>
<dbReference type="GeneID" id="80558508"/>
<evidence type="ECO:0000313" key="7">
    <source>
        <dbReference type="EMBL" id="BCS83303.1"/>
    </source>
</evidence>
<dbReference type="SUPFAM" id="SSF52540">
    <property type="entry name" value="P-loop containing nucleoside triphosphate hydrolases"/>
    <property type="match status" value="1"/>
</dbReference>
<dbReference type="NCBIfam" id="TIGR00614">
    <property type="entry name" value="recQ_fam"/>
    <property type="match status" value="1"/>
</dbReference>
<dbReference type="Proteomes" id="UP001321479">
    <property type="component" value="Segment"/>
</dbReference>
<sequence length="549" mass="62975">MDDYEKSKVLTKRYKKLKTLLKEIYGYDSFRPKQYEIINRIVSGEDVCAIMFTGGGKSACFQIPALYLDKPAIIISPLISLMEDQRIILENLGISTCCYNSSVENRMQMRQDIMDYKYKFIYVSPESVVHLKDLMIRLEKKHGISLIAIDEAHCISAYGFDFRKAYREITFFKEIFPNVPILAVTATATNVVGKDICKVLQLKTSEPIKTSFDRPNLYLETCLKSKNPGNDIVPIINKYKNQPMIIYCVTKKETEKIAQILTVHKIKCGIYHAGLALKVKTKTHMDFLDSKIQVVVATVAFGMGINKPDVRVVVHYGSPKNIEGYYQEIGRAGRDGEKSYCYAFYNFRDFIVQQGFIEKSINQSVAYQKTQLDLLEQMKKFMTTKKCRRKMLLEYFDEESGDNCNFCDNCCGVHKEIKPDAIKSHQNIQSEAKLFIDLIESMPNRNFGVNMYINILRGSNNKQITSIMKKSKFYGAGKRHSTEWWKEVCEKLIQKKFIIRVSSGSGRYLMQVIKVTKDGLVWASMAELGNLIDGFNDLKLEPVEMTTSV</sequence>
<dbReference type="InterPro" id="IPR036388">
    <property type="entry name" value="WH-like_DNA-bd_sf"/>
</dbReference>
<evidence type="ECO:0000313" key="8">
    <source>
        <dbReference type="Proteomes" id="UP001321479"/>
    </source>
</evidence>
<evidence type="ECO:0000256" key="1">
    <source>
        <dbReference type="ARBA" id="ARBA00022741"/>
    </source>
</evidence>
<dbReference type="EMBL" id="AP024483">
    <property type="protein sequence ID" value="BCS83303.1"/>
    <property type="molecule type" value="Genomic_DNA"/>
</dbReference>
<dbReference type="PANTHER" id="PTHR13710:SF120">
    <property type="entry name" value="BIFUNCTIONAL 3'-5' EXONUCLEASE_ATP-DEPENDENT HELICASE WRN"/>
    <property type="match status" value="1"/>
</dbReference>
<dbReference type="Gene3D" id="1.10.10.10">
    <property type="entry name" value="Winged helix-like DNA-binding domain superfamily/Winged helix DNA-binding domain"/>
    <property type="match status" value="1"/>
</dbReference>
<feature type="domain" description="Helicase ATP-binding" evidence="5">
    <location>
        <begin position="38"/>
        <end position="206"/>
    </location>
</feature>
<reference evidence="7 8" key="1">
    <citation type="submission" date="2021-02" db="EMBL/GenBank/DDBJ databases">
        <title>Cotonvirus japonicus, which uses Golgi apparatus of host cells for its virion factory, phylogenetically links tailed tupanvirus and icosahedral mimivirus.</title>
        <authorList>
            <person name="Takahashi H."/>
            <person name="Fukaya S."/>
            <person name="Song C."/>
            <person name="Murata K."/>
            <person name="Takemura M."/>
        </authorList>
    </citation>
    <scope>NUCLEOTIDE SEQUENCE [LARGE SCALE GENOMIC DNA]</scope>
</reference>
<dbReference type="InterPro" id="IPR004589">
    <property type="entry name" value="DNA_helicase_ATP-dep_RecQ"/>
</dbReference>
<feature type="domain" description="Helicase C-terminal" evidence="6">
    <location>
        <begin position="231"/>
        <end position="376"/>
    </location>
</feature>
<dbReference type="PANTHER" id="PTHR13710">
    <property type="entry name" value="DNA HELICASE RECQ FAMILY MEMBER"/>
    <property type="match status" value="1"/>
</dbReference>
<keyword evidence="2" id="KW-0378">Hydrolase</keyword>
<dbReference type="CDD" id="cd17920">
    <property type="entry name" value="DEXHc_RecQ"/>
    <property type="match status" value="1"/>
</dbReference>
<dbReference type="SMART" id="SM00490">
    <property type="entry name" value="HELICc"/>
    <property type="match status" value="1"/>
</dbReference>
<evidence type="ECO:0000259" key="5">
    <source>
        <dbReference type="PROSITE" id="PS51192"/>
    </source>
</evidence>
<dbReference type="InterPro" id="IPR001650">
    <property type="entry name" value="Helicase_C-like"/>
</dbReference>
<keyword evidence="8" id="KW-1185">Reference proteome</keyword>
<dbReference type="InterPro" id="IPR036390">
    <property type="entry name" value="WH_DNA-bd_sf"/>
</dbReference>
<dbReference type="Pfam" id="PF00271">
    <property type="entry name" value="Helicase_C"/>
    <property type="match status" value="1"/>
</dbReference>
<dbReference type="InterPro" id="IPR032284">
    <property type="entry name" value="RecQ_Zn-bd"/>
</dbReference>
<dbReference type="SUPFAM" id="SSF46785">
    <property type="entry name" value="Winged helix' DNA-binding domain"/>
    <property type="match status" value="1"/>
</dbReference>
<dbReference type="InterPro" id="IPR027417">
    <property type="entry name" value="P-loop_NTPase"/>
</dbReference>
<evidence type="ECO:0000259" key="6">
    <source>
        <dbReference type="PROSITE" id="PS51194"/>
    </source>
</evidence>
<evidence type="ECO:0000256" key="3">
    <source>
        <dbReference type="ARBA" id="ARBA00022806"/>
    </source>
</evidence>
<dbReference type="SMART" id="SM00956">
    <property type="entry name" value="RQC"/>
    <property type="match status" value="1"/>
</dbReference>